<keyword evidence="5 7" id="KW-0539">Nucleus</keyword>
<protein>
    <recommendedName>
        <fullName evidence="10">Homeobox domain-containing protein</fullName>
    </recommendedName>
</protein>
<evidence type="ECO:0000256" key="5">
    <source>
        <dbReference type="ARBA" id="ARBA00023242"/>
    </source>
</evidence>
<evidence type="ECO:0000256" key="1">
    <source>
        <dbReference type="ARBA" id="ARBA00004123"/>
    </source>
</evidence>
<evidence type="ECO:0000256" key="4">
    <source>
        <dbReference type="ARBA" id="ARBA00023155"/>
    </source>
</evidence>
<evidence type="ECO:0000313" key="12">
    <source>
        <dbReference type="Proteomes" id="UP000699462"/>
    </source>
</evidence>
<dbReference type="PROSITE" id="PS50071">
    <property type="entry name" value="HOMEOBOX_2"/>
    <property type="match status" value="1"/>
</dbReference>
<feature type="compositionally biased region" description="Polar residues" evidence="9">
    <location>
        <begin position="265"/>
        <end position="277"/>
    </location>
</feature>
<accession>A0A8T0DRJ3</accession>
<dbReference type="GO" id="GO:0005634">
    <property type="term" value="C:nucleus"/>
    <property type="evidence" value="ECO:0007669"/>
    <property type="project" value="UniProtKB-SubCell"/>
</dbReference>
<evidence type="ECO:0000256" key="6">
    <source>
        <dbReference type="ARBA" id="ARBA00038425"/>
    </source>
</evidence>
<evidence type="ECO:0000256" key="7">
    <source>
        <dbReference type="PROSITE-ProRule" id="PRU00108"/>
    </source>
</evidence>
<dbReference type="AlphaFoldDB" id="A0A8T0DRJ3"/>
<comment type="similarity">
    <text evidence="6">Belongs to the Msh homeobox family.</text>
</comment>
<keyword evidence="12" id="KW-1185">Reference proteome</keyword>
<feature type="region of interest" description="Disordered" evidence="9">
    <location>
        <begin position="265"/>
        <end position="297"/>
    </location>
</feature>
<keyword evidence="3 7" id="KW-0238">DNA-binding</keyword>
<dbReference type="PANTHER" id="PTHR24338:SF0">
    <property type="entry name" value="MUSCLE SEGMENTATION HOMEOBOX"/>
    <property type="match status" value="1"/>
</dbReference>
<name>A0A8T0DRJ3_9TREM</name>
<dbReference type="GO" id="GO:0000981">
    <property type="term" value="F:DNA-binding transcription factor activity, RNA polymerase II-specific"/>
    <property type="evidence" value="ECO:0007669"/>
    <property type="project" value="InterPro"/>
</dbReference>
<evidence type="ECO:0000256" key="9">
    <source>
        <dbReference type="SAM" id="MobiDB-lite"/>
    </source>
</evidence>
<evidence type="ECO:0000313" key="11">
    <source>
        <dbReference type="EMBL" id="KAF8569688.1"/>
    </source>
</evidence>
<dbReference type="InterPro" id="IPR050674">
    <property type="entry name" value="Msh_Homeobox_Regulators"/>
</dbReference>
<comment type="subcellular location">
    <subcellularLocation>
        <location evidence="1 7 8">Nucleus</location>
    </subcellularLocation>
</comment>
<dbReference type="InterPro" id="IPR009057">
    <property type="entry name" value="Homeodomain-like_sf"/>
</dbReference>
<dbReference type="EMBL" id="JTDF01001677">
    <property type="protein sequence ID" value="KAF8569688.1"/>
    <property type="molecule type" value="Genomic_DNA"/>
</dbReference>
<dbReference type="GO" id="GO:0048598">
    <property type="term" value="P:embryonic morphogenesis"/>
    <property type="evidence" value="ECO:0007669"/>
    <property type="project" value="TreeGrafter"/>
</dbReference>
<dbReference type="SMART" id="SM00389">
    <property type="entry name" value="HOX"/>
    <property type="match status" value="1"/>
</dbReference>
<dbReference type="Proteomes" id="UP000699462">
    <property type="component" value="Unassembled WGS sequence"/>
</dbReference>
<evidence type="ECO:0000256" key="2">
    <source>
        <dbReference type="ARBA" id="ARBA00022473"/>
    </source>
</evidence>
<sequence>MMQTDRLCCPTGLRFSIDSLLQTTPATEESESLHNSPKRLSPITTHLELNSSPNAQVGPQPSLNGNHNITEISHFPISSPTANGRLLIDWTNLLQTRIGFSPNLPCNRNESVGRNAHTDKMTGEPYLSQLRTKGIMQSWFELVHKYERAEFSNNLTLTETQVKIWFQNRRAKAKRLQEVESGKYTHSNSPDVHNLTAVSIAASTANQSSTENNCLLQALKNKNIQSEEGLKSLGWNQFQEVSCDSTEKSSQASILFKSSCEQSANQCSPQGDSSRPTPSGYFDGRDGQPAGNWEKTDNLFEHSGHQCSPLLCKRTTSPSAERASDSPSVEETSKSAFTRSAKHTISYFSTTNQQPIETMCPRFSTDNSKLDALGVTVFPLLPHNHDNFSCFNLPYWNGQWESTHPDMISAYALRKSMEQAQRSSLPLDGAVKSQEPVRTVSSLSPVRVPSTQDMVLSSCHIKTKDSSPKFDYRIHGYPHLHASFLKAVNTGLQKDSLPLPAERTDGYWRLAEACERVGEKVSFIPSISTSIDDNHFWLPSNIPNRTVCLPEIQPHSPMKSIFSPLSVVNVRKCDTAASGDRIVASM</sequence>
<dbReference type="PROSITE" id="PS00027">
    <property type="entry name" value="HOMEOBOX_1"/>
    <property type="match status" value="1"/>
</dbReference>
<proteinExistence type="inferred from homology"/>
<dbReference type="PANTHER" id="PTHR24338">
    <property type="entry name" value="HOMEOBOX PROTEIN MSX"/>
    <property type="match status" value="1"/>
</dbReference>
<dbReference type="InterPro" id="IPR017970">
    <property type="entry name" value="Homeobox_CS"/>
</dbReference>
<evidence type="ECO:0000259" key="10">
    <source>
        <dbReference type="PROSITE" id="PS50071"/>
    </source>
</evidence>
<reference evidence="11 12" key="1">
    <citation type="submission" date="2019-07" db="EMBL/GenBank/DDBJ databases">
        <title>Annotation for the trematode Paragonimus westermani.</title>
        <authorList>
            <person name="Choi Y.-J."/>
        </authorList>
    </citation>
    <scope>NUCLEOTIDE SEQUENCE [LARGE SCALE GENOMIC DNA]</scope>
    <source>
        <strain evidence="11">180907_Pwestermani</strain>
    </source>
</reference>
<feature type="domain" description="Homeobox" evidence="10">
    <location>
        <begin position="147"/>
        <end position="176"/>
    </location>
</feature>
<evidence type="ECO:0000256" key="3">
    <source>
        <dbReference type="ARBA" id="ARBA00023125"/>
    </source>
</evidence>
<dbReference type="Pfam" id="PF00046">
    <property type="entry name" value="Homeodomain"/>
    <property type="match status" value="1"/>
</dbReference>
<keyword evidence="2" id="KW-0217">Developmental protein</keyword>
<dbReference type="Gene3D" id="1.10.10.60">
    <property type="entry name" value="Homeodomain-like"/>
    <property type="match status" value="1"/>
</dbReference>
<dbReference type="GO" id="GO:0000977">
    <property type="term" value="F:RNA polymerase II transcription regulatory region sequence-specific DNA binding"/>
    <property type="evidence" value="ECO:0007669"/>
    <property type="project" value="TreeGrafter"/>
</dbReference>
<gene>
    <name evidence="11" type="ORF">P879_03126</name>
</gene>
<keyword evidence="4 7" id="KW-0371">Homeobox</keyword>
<dbReference type="SUPFAM" id="SSF46689">
    <property type="entry name" value="Homeodomain-like"/>
    <property type="match status" value="1"/>
</dbReference>
<feature type="DNA-binding region" description="Homeobox" evidence="7">
    <location>
        <begin position="149"/>
        <end position="177"/>
    </location>
</feature>
<dbReference type="OrthoDB" id="6159439at2759"/>
<dbReference type="InterPro" id="IPR001356">
    <property type="entry name" value="HD"/>
</dbReference>
<organism evidence="11 12">
    <name type="scientific">Paragonimus westermani</name>
    <dbReference type="NCBI Taxonomy" id="34504"/>
    <lineage>
        <taxon>Eukaryota</taxon>
        <taxon>Metazoa</taxon>
        <taxon>Spiralia</taxon>
        <taxon>Lophotrochozoa</taxon>
        <taxon>Platyhelminthes</taxon>
        <taxon>Trematoda</taxon>
        <taxon>Digenea</taxon>
        <taxon>Plagiorchiida</taxon>
        <taxon>Troglotremata</taxon>
        <taxon>Troglotrematidae</taxon>
        <taxon>Paragonimus</taxon>
    </lineage>
</organism>
<dbReference type="CDD" id="cd00086">
    <property type="entry name" value="homeodomain"/>
    <property type="match status" value="1"/>
</dbReference>
<feature type="region of interest" description="Disordered" evidence="9">
    <location>
        <begin position="317"/>
        <end position="337"/>
    </location>
</feature>
<evidence type="ECO:0000256" key="8">
    <source>
        <dbReference type="RuleBase" id="RU000682"/>
    </source>
</evidence>
<comment type="caution">
    <text evidence="11">The sequence shown here is derived from an EMBL/GenBank/DDBJ whole genome shotgun (WGS) entry which is preliminary data.</text>
</comment>